<feature type="transmembrane region" description="Helical" evidence="1">
    <location>
        <begin position="60"/>
        <end position="82"/>
    </location>
</feature>
<evidence type="ECO:0000256" key="1">
    <source>
        <dbReference type="SAM" id="Phobius"/>
    </source>
</evidence>
<evidence type="ECO:0000313" key="2">
    <source>
        <dbReference type="EMBL" id="SDR83996.1"/>
    </source>
</evidence>
<dbReference type="STRING" id="797277.SAMN05216198_0566"/>
<dbReference type="AlphaFoldDB" id="A0A1H1MB77"/>
<gene>
    <name evidence="2" type="ORF">SAMN05216198_0566</name>
</gene>
<dbReference type="Proteomes" id="UP000243426">
    <property type="component" value="Chromosome I"/>
</dbReference>
<protein>
    <submittedName>
        <fullName evidence="2">Restriction system protein</fullName>
    </submittedName>
</protein>
<reference evidence="3" key="1">
    <citation type="submission" date="2016-10" db="EMBL/GenBank/DDBJ databases">
        <authorList>
            <person name="Varghese N."/>
            <person name="Submissions S."/>
        </authorList>
    </citation>
    <scope>NUCLEOTIDE SEQUENCE [LARGE SCALE GENOMIC DNA]</scope>
    <source>
        <strain evidence="3">2SM5</strain>
    </source>
</reference>
<keyword evidence="1" id="KW-1133">Transmembrane helix</keyword>
<feature type="transmembrane region" description="Helical" evidence="1">
    <location>
        <begin position="20"/>
        <end position="40"/>
    </location>
</feature>
<keyword evidence="1" id="KW-0472">Membrane</keyword>
<proteinExistence type="predicted"/>
<name>A0A1H1MB77_9GAMM</name>
<dbReference type="EMBL" id="LT629748">
    <property type="protein sequence ID" value="SDR83996.1"/>
    <property type="molecule type" value="Genomic_DNA"/>
</dbReference>
<sequence>MARRRRTSAFDDFITVLARLPWWACLTIAMVAWLILHPIATNSVETPRVVSPADLSGIVASQLLRTFAFGGQFLIPFACILAQLPE</sequence>
<evidence type="ECO:0000313" key="3">
    <source>
        <dbReference type="Proteomes" id="UP000243426"/>
    </source>
</evidence>
<accession>A0A1H1MB77</accession>
<keyword evidence="1" id="KW-0812">Transmembrane</keyword>
<organism evidence="2 3">
    <name type="scientific">Halopseudomonas litoralis</name>
    <dbReference type="NCBI Taxonomy" id="797277"/>
    <lineage>
        <taxon>Bacteria</taxon>
        <taxon>Pseudomonadati</taxon>
        <taxon>Pseudomonadota</taxon>
        <taxon>Gammaproteobacteria</taxon>
        <taxon>Pseudomonadales</taxon>
        <taxon>Pseudomonadaceae</taxon>
        <taxon>Halopseudomonas</taxon>
    </lineage>
</organism>
<keyword evidence="3" id="KW-1185">Reference proteome</keyword>